<dbReference type="RefSeq" id="WP_143059027.1">
    <property type="nucleotide sequence ID" value="NZ_BBLU01000009.1"/>
</dbReference>
<accession>A0A1H7ARG6</accession>
<gene>
    <name evidence="1" type="ORF">SAMN05421637_2667</name>
</gene>
<dbReference type="AlphaFoldDB" id="A0A1H7ARG6"/>
<evidence type="ECO:0000313" key="2">
    <source>
        <dbReference type="Proteomes" id="UP000183315"/>
    </source>
</evidence>
<reference evidence="2" key="1">
    <citation type="submission" date="2016-10" db="EMBL/GenBank/DDBJ databases">
        <authorList>
            <person name="Varghese N."/>
        </authorList>
    </citation>
    <scope>NUCLEOTIDE SEQUENCE [LARGE SCALE GENOMIC DNA]</scope>
    <source>
        <strain evidence="2">DSM 24868</strain>
    </source>
</reference>
<evidence type="ECO:0000313" key="1">
    <source>
        <dbReference type="EMBL" id="SEJ68203.1"/>
    </source>
</evidence>
<dbReference type="EMBL" id="FNZI01000008">
    <property type="protein sequence ID" value="SEJ68203.1"/>
    <property type="molecule type" value="Genomic_DNA"/>
</dbReference>
<organism evidence="1 2">
    <name type="scientific">Demequina mangrovi</name>
    <dbReference type="NCBI Taxonomy" id="1043493"/>
    <lineage>
        <taxon>Bacteria</taxon>
        <taxon>Bacillati</taxon>
        <taxon>Actinomycetota</taxon>
        <taxon>Actinomycetes</taxon>
        <taxon>Micrococcales</taxon>
        <taxon>Demequinaceae</taxon>
        <taxon>Demequina</taxon>
    </lineage>
</organism>
<sequence length="164" mass="17578">MRASVKVAVVAAAAGLLAWPWINAGLHERAHGQVLDALVIPDDWTLTSELSRNAWSCLDPFGGFSGIPCDYTRRAYDVDVLPADPADLELIAGAEWDMHERAVWDDAVPRRCDGEGEETRSGQVMCVAHTVIRGLDVTVRLRADAAVNGYVTSGEATLHVGGGP</sequence>
<protein>
    <submittedName>
        <fullName evidence="1">Uncharacterized protein</fullName>
    </submittedName>
</protein>
<keyword evidence="2" id="KW-1185">Reference proteome</keyword>
<dbReference type="Proteomes" id="UP000183315">
    <property type="component" value="Unassembled WGS sequence"/>
</dbReference>
<name>A0A1H7ARG6_9MICO</name>
<proteinExistence type="predicted"/>